<evidence type="ECO:0000313" key="1">
    <source>
        <dbReference type="EMBL" id="MFM0721830.1"/>
    </source>
</evidence>
<reference evidence="1 2" key="1">
    <citation type="journal article" date="2024" name="Chem. Sci.">
        <title>Discovery of megapolipeptins by genome mining of a Burkholderiales bacteria collection.</title>
        <authorList>
            <person name="Paulo B.S."/>
            <person name="Recchia M.J.J."/>
            <person name="Lee S."/>
            <person name="Fergusson C.H."/>
            <person name="Romanowski S.B."/>
            <person name="Hernandez A."/>
            <person name="Krull N."/>
            <person name="Liu D.Y."/>
            <person name="Cavanagh H."/>
            <person name="Bos A."/>
            <person name="Gray C.A."/>
            <person name="Murphy B.T."/>
            <person name="Linington R.G."/>
            <person name="Eustaquio A.S."/>
        </authorList>
    </citation>
    <scope>NUCLEOTIDE SEQUENCE [LARGE SCALE GENOMIC DNA]</scope>
    <source>
        <strain evidence="1 2">RL17-350-BIC-E</strain>
    </source>
</reference>
<name>A0ABW9ERS6_9BURK</name>
<dbReference type="InterPro" id="IPR037143">
    <property type="entry name" value="4-PPantetheinyl_Trfase_dom_sf"/>
</dbReference>
<dbReference type="Gene3D" id="3.90.470.20">
    <property type="entry name" value="4'-phosphopantetheinyl transferase domain"/>
    <property type="match status" value="1"/>
</dbReference>
<organism evidence="1 2">
    <name type="scientific">Paraburkholderia strydomiana</name>
    <dbReference type="NCBI Taxonomy" id="1245417"/>
    <lineage>
        <taxon>Bacteria</taxon>
        <taxon>Pseudomonadati</taxon>
        <taxon>Pseudomonadota</taxon>
        <taxon>Betaproteobacteria</taxon>
        <taxon>Burkholderiales</taxon>
        <taxon>Burkholderiaceae</taxon>
        <taxon>Paraburkholderia</taxon>
    </lineage>
</organism>
<dbReference type="EMBL" id="JAQQCL010000057">
    <property type="protein sequence ID" value="MFM0721830.1"/>
    <property type="molecule type" value="Genomic_DNA"/>
</dbReference>
<proteinExistence type="predicted"/>
<keyword evidence="2" id="KW-1185">Reference proteome</keyword>
<comment type="caution">
    <text evidence="1">The sequence shown here is derived from an EMBL/GenBank/DDBJ whole genome shotgun (WGS) entry which is preliminary data.</text>
</comment>
<accession>A0ABW9ERS6</accession>
<sequence length="287" mass="31248">MPLELDLAAPAASSAPVRDSGDACAIEDAIEFPAARALAEHVQQPARVEHAIVAAAAPTFLSHPLTRHYPRKTAAPRAGELHLWRFRCEWLPVPVQEGESWLSKTERERARLHPNAALRKRFIGGRVVARWIVGHLFECEPRVVDLQDDGSEKLHARHPHDGHGVTIDIAYGGIWIVIGMASVTLGLSVVVPSPGAAPDETPEKSRRRARYGSLCNALRYAPVDIDGDLLSSDIASCAFDLAEHGRWHVLDLPMSGKIRAAVALAQPLTLVRTFGWPKGLALGQLTD</sequence>
<gene>
    <name evidence="1" type="ORF">PQQ73_36700</name>
</gene>
<protein>
    <submittedName>
        <fullName evidence="1">Uncharacterized protein</fullName>
    </submittedName>
</protein>
<dbReference type="RefSeq" id="WP_408157985.1">
    <property type="nucleotide sequence ID" value="NZ_JAQQCL010000057.1"/>
</dbReference>
<evidence type="ECO:0000313" key="2">
    <source>
        <dbReference type="Proteomes" id="UP001629392"/>
    </source>
</evidence>
<dbReference type="Proteomes" id="UP001629392">
    <property type="component" value="Unassembled WGS sequence"/>
</dbReference>